<comment type="cofactor">
    <cofactor evidence="1">
        <name>Mg(2+)</name>
        <dbReference type="ChEBI" id="CHEBI:18420"/>
    </cofactor>
</comment>
<evidence type="ECO:0000256" key="2">
    <source>
        <dbReference type="ARBA" id="ARBA00022723"/>
    </source>
</evidence>
<dbReference type="Proteomes" id="UP000095209">
    <property type="component" value="Unassembled WGS sequence"/>
</dbReference>
<keyword evidence="4" id="KW-0460">Magnesium</keyword>
<gene>
    <name evidence="5" type="ORF">BFG57_11555</name>
</gene>
<evidence type="ECO:0000256" key="4">
    <source>
        <dbReference type="ARBA" id="ARBA00022842"/>
    </source>
</evidence>
<dbReference type="AlphaFoldDB" id="A0A1E5LHW2"/>
<accession>A0A1E5LHW2</accession>
<dbReference type="EMBL" id="MJEH01000010">
    <property type="protein sequence ID" value="OEH93670.1"/>
    <property type="molecule type" value="Genomic_DNA"/>
</dbReference>
<evidence type="ECO:0000313" key="6">
    <source>
        <dbReference type="Proteomes" id="UP000095209"/>
    </source>
</evidence>
<evidence type="ECO:0000256" key="1">
    <source>
        <dbReference type="ARBA" id="ARBA00001946"/>
    </source>
</evidence>
<sequence>MLKKFMPDQHAKSIFEIKPEDLIEKGVRGVITDLDNTLVEWDRPDATPELTNWFTEMQENGISVLIVSNNNEARVRTFAEPLGVPYIYSARKPMRLSFKKALKKLGMKKEEVVVIGDQLMTDVLGGNLTGVHTILVVPVAQSDGLFTRVNRQFERRILNWMKRKGMIYWEE</sequence>
<keyword evidence="2" id="KW-0479">Metal-binding</keyword>
<dbReference type="GO" id="GO:0046872">
    <property type="term" value="F:metal ion binding"/>
    <property type="evidence" value="ECO:0007669"/>
    <property type="project" value="UniProtKB-KW"/>
</dbReference>
<dbReference type="OrthoDB" id="9787572at2"/>
<evidence type="ECO:0000313" key="5">
    <source>
        <dbReference type="EMBL" id="OEH93670.1"/>
    </source>
</evidence>
<organism evidence="5 6">
    <name type="scientific">Bacillus solimangrovi</name>
    <dbReference type="NCBI Taxonomy" id="1305675"/>
    <lineage>
        <taxon>Bacteria</taxon>
        <taxon>Bacillati</taxon>
        <taxon>Bacillota</taxon>
        <taxon>Bacilli</taxon>
        <taxon>Bacillales</taxon>
        <taxon>Bacillaceae</taxon>
        <taxon>Bacillus</taxon>
    </lineage>
</organism>
<dbReference type="FunFam" id="3.40.50.1000:FF:000067">
    <property type="entry name" value="HAD phosphatase, family IIIA"/>
    <property type="match status" value="1"/>
</dbReference>
<dbReference type="PANTHER" id="PTHR46470">
    <property type="entry name" value="N-ACYLNEURAMINATE-9-PHOSPHATASE"/>
    <property type="match status" value="1"/>
</dbReference>
<dbReference type="NCBIfam" id="TIGR01549">
    <property type="entry name" value="HAD-SF-IA-v1"/>
    <property type="match status" value="1"/>
</dbReference>
<dbReference type="NCBIfam" id="TIGR01668">
    <property type="entry name" value="YqeG_hyp_ppase"/>
    <property type="match status" value="1"/>
</dbReference>
<protein>
    <recommendedName>
        <fullName evidence="7">YqeG family HAD IIIA-type phosphatase</fullName>
    </recommendedName>
</protein>
<reference evidence="5 6" key="1">
    <citation type="submission" date="2016-08" db="EMBL/GenBank/DDBJ databases">
        <title>Genome of Bacillus solimangrovi GH2-4.</title>
        <authorList>
            <person name="Lim S."/>
            <person name="Kim B.-C."/>
        </authorList>
    </citation>
    <scope>NUCLEOTIDE SEQUENCE [LARGE SCALE GENOMIC DNA]</scope>
    <source>
        <strain evidence="5 6">GH2-4</strain>
    </source>
</reference>
<dbReference type="InterPro" id="IPR036412">
    <property type="entry name" value="HAD-like_sf"/>
</dbReference>
<proteinExistence type="predicted"/>
<dbReference type="InterPro" id="IPR006549">
    <property type="entry name" value="HAD-SF_hydro_IIIA"/>
</dbReference>
<dbReference type="CDD" id="cd16416">
    <property type="entry name" value="HAD_BsYqeG-like"/>
    <property type="match status" value="1"/>
</dbReference>
<comment type="caution">
    <text evidence="5">The sequence shown here is derived from an EMBL/GenBank/DDBJ whole genome shotgun (WGS) entry which is preliminary data.</text>
</comment>
<dbReference type="InterPro" id="IPR010021">
    <property type="entry name" value="PGPP1/Gep4"/>
</dbReference>
<dbReference type="InterPro" id="IPR051400">
    <property type="entry name" value="HAD-like_hydrolase"/>
</dbReference>
<dbReference type="Pfam" id="PF00702">
    <property type="entry name" value="Hydrolase"/>
    <property type="match status" value="1"/>
</dbReference>
<dbReference type="PANTHER" id="PTHR46470:SF2">
    <property type="entry name" value="GLYCERALDEHYDE 3-PHOSPHATE PHOSPHATASE"/>
    <property type="match status" value="1"/>
</dbReference>
<keyword evidence="6" id="KW-1185">Reference proteome</keyword>
<dbReference type="InterPro" id="IPR023214">
    <property type="entry name" value="HAD_sf"/>
</dbReference>
<keyword evidence="3" id="KW-0378">Hydrolase</keyword>
<dbReference type="GO" id="GO:0044281">
    <property type="term" value="P:small molecule metabolic process"/>
    <property type="evidence" value="ECO:0007669"/>
    <property type="project" value="UniProtKB-ARBA"/>
</dbReference>
<dbReference type="SUPFAM" id="SSF56784">
    <property type="entry name" value="HAD-like"/>
    <property type="match status" value="1"/>
</dbReference>
<dbReference type="STRING" id="1305675.BFG57_11555"/>
<dbReference type="NCBIfam" id="TIGR01662">
    <property type="entry name" value="HAD-SF-IIIA"/>
    <property type="match status" value="1"/>
</dbReference>
<evidence type="ECO:0008006" key="7">
    <source>
        <dbReference type="Google" id="ProtNLM"/>
    </source>
</evidence>
<evidence type="ECO:0000256" key="3">
    <source>
        <dbReference type="ARBA" id="ARBA00022801"/>
    </source>
</evidence>
<dbReference type="InterPro" id="IPR006439">
    <property type="entry name" value="HAD-SF_hydro_IA"/>
</dbReference>
<name>A0A1E5LHW2_9BACI</name>
<dbReference type="Gene3D" id="3.40.50.1000">
    <property type="entry name" value="HAD superfamily/HAD-like"/>
    <property type="match status" value="1"/>
</dbReference>
<dbReference type="GO" id="GO:0008962">
    <property type="term" value="F:phosphatidylglycerophosphatase activity"/>
    <property type="evidence" value="ECO:0007669"/>
    <property type="project" value="InterPro"/>
</dbReference>
<dbReference type="RefSeq" id="WP_069716245.1">
    <property type="nucleotide sequence ID" value="NZ_MJEH01000010.1"/>
</dbReference>